<name>G0LIU9_HALWC</name>
<dbReference type="PANTHER" id="PTHR37938:SF1">
    <property type="entry name" value="BLL0215 PROTEIN"/>
    <property type="match status" value="1"/>
</dbReference>
<feature type="transmembrane region" description="Helical" evidence="1">
    <location>
        <begin position="21"/>
        <end position="44"/>
    </location>
</feature>
<feature type="domain" description="YdbS-like PH" evidence="2">
    <location>
        <begin position="69"/>
        <end position="140"/>
    </location>
</feature>
<feature type="transmembrane region" description="Helical" evidence="1">
    <location>
        <begin position="50"/>
        <end position="68"/>
    </location>
</feature>
<dbReference type="HOGENOM" id="CLU_093716_1_1_2"/>
<gene>
    <name evidence="3" type="ordered locus">Hqrw_2505</name>
</gene>
<protein>
    <submittedName>
        <fullName evidence="3">DUF304 domain protein</fullName>
    </submittedName>
</protein>
<accession>G0LIU9</accession>
<keyword evidence="1" id="KW-1133">Transmembrane helix</keyword>
<dbReference type="PANTHER" id="PTHR37938">
    <property type="entry name" value="BLL0215 PROTEIN"/>
    <property type="match status" value="1"/>
</dbReference>
<reference evidence="3 4" key="1">
    <citation type="journal article" date="2011" name="PLoS ONE">
        <title>Haloquadratum walsbyi: limited diversity in a global pond.</title>
        <authorList>
            <person name="Dyall-Smith M."/>
            <person name="Pfeiffer F."/>
            <person name="Klee K."/>
            <person name="Palm P."/>
            <person name="Gross K."/>
            <person name="Schuster S.C."/>
            <person name="Rampp M."/>
            <person name="Oesterhelt D."/>
        </authorList>
    </citation>
    <scope>NUCLEOTIDE SEQUENCE [LARGE SCALE GENOMIC DNA]</scope>
    <source>
        <strain evidence="4">DSM 16854 / JCM 12705 / C23</strain>
    </source>
</reference>
<proteinExistence type="predicted"/>
<dbReference type="Proteomes" id="UP000007954">
    <property type="component" value="Chromosome"/>
</dbReference>
<keyword evidence="1" id="KW-0812">Transmembrane</keyword>
<dbReference type="KEGG" id="hwc:Hqrw_2505"/>
<dbReference type="InterPro" id="IPR005182">
    <property type="entry name" value="YdbS-like_PH"/>
</dbReference>
<organism evidence="3 4">
    <name type="scientific">Haloquadratum walsbyi (strain DSM 16854 / JCM 12705 / C23)</name>
    <dbReference type="NCBI Taxonomy" id="768065"/>
    <lineage>
        <taxon>Archaea</taxon>
        <taxon>Methanobacteriati</taxon>
        <taxon>Methanobacteriota</taxon>
        <taxon>Stenosarchaea group</taxon>
        <taxon>Halobacteria</taxon>
        <taxon>Halobacteriales</taxon>
        <taxon>Haloferacaceae</taxon>
        <taxon>Haloquadratum</taxon>
    </lineage>
</organism>
<dbReference type="OrthoDB" id="204675at2157"/>
<dbReference type="EMBL" id="FR746099">
    <property type="protein sequence ID" value="CCC40351.1"/>
    <property type="molecule type" value="Genomic_DNA"/>
</dbReference>
<evidence type="ECO:0000313" key="3">
    <source>
        <dbReference type="EMBL" id="CCC40351.1"/>
    </source>
</evidence>
<evidence type="ECO:0000259" key="2">
    <source>
        <dbReference type="Pfam" id="PF03703"/>
    </source>
</evidence>
<evidence type="ECO:0000313" key="4">
    <source>
        <dbReference type="Proteomes" id="UP000007954"/>
    </source>
</evidence>
<dbReference type="Pfam" id="PF03703">
    <property type="entry name" value="bPH_2"/>
    <property type="match status" value="1"/>
</dbReference>
<keyword evidence="1" id="KW-0472">Membrane</keyword>
<dbReference type="AlphaFoldDB" id="G0LIU9"/>
<sequence>MSNEWRFQFDNERTVWQGNPRLSAATGGIAIGIALSILALLMAVLVDRRLGIASILGIGIVIWAVRRVQQTEYVITTRSIWAKHGVMRQTVRRVELSKVQNTAYSQSVTGSLFEYGTVTIETAGGSDLQFQRIDNPEIAREAITSRIGDMSEEIPGSPNQWYSVLQLVRDIRVTIE</sequence>
<evidence type="ECO:0000256" key="1">
    <source>
        <dbReference type="SAM" id="Phobius"/>
    </source>
</evidence>
<dbReference type="GeneID" id="12447218"/>
<dbReference type="RefSeq" id="WP_014555994.1">
    <property type="nucleotide sequence ID" value="NC_017459.1"/>
</dbReference>